<comment type="cofactor">
    <cofactor evidence="1">
        <name>pyridoxal 5'-phosphate</name>
        <dbReference type="ChEBI" id="CHEBI:597326"/>
    </cofactor>
</comment>
<reference evidence="5" key="1">
    <citation type="submission" date="2020-04" db="EMBL/GenBank/DDBJ databases">
        <title>Analysis of mating type loci in Filobasidium floriforme.</title>
        <authorList>
            <person name="Nowrousian M."/>
        </authorList>
    </citation>
    <scope>NUCLEOTIDE SEQUENCE</scope>
    <source>
        <strain evidence="5">CBS 6242</strain>
    </source>
</reference>
<dbReference type="GO" id="GO:0005739">
    <property type="term" value="C:mitochondrion"/>
    <property type="evidence" value="ECO:0007669"/>
    <property type="project" value="TreeGrafter"/>
</dbReference>
<dbReference type="PANTHER" id="PTHR45688:SF13">
    <property type="entry name" value="ALANINE--GLYOXYLATE AMINOTRANSFERASE 2-LIKE"/>
    <property type="match status" value="1"/>
</dbReference>
<dbReference type="GO" id="GO:0008483">
    <property type="term" value="F:transaminase activity"/>
    <property type="evidence" value="ECO:0007669"/>
    <property type="project" value="InterPro"/>
</dbReference>
<dbReference type="Pfam" id="PF00202">
    <property type="entry name" value="Aminotran_3"/>
    <property type="match status" value="1"/>
</dbReference>
<protein>
    <recommendedName>
        <fullName evidence="7">Dialkylglycine decarboxylase</fullName>
    </recommendedName>
</protein>
<dbReference type="PIRSF" id="PIRSF000521">
    <property type="entry name" value="Transaminase_4ab_Lys_Orn"/>
    <property type="match status" value="1"/>
</dbReference>
<keyword evidence="6" id="KW-1185">Reference proteome</keyword>
<dbReference type="CDD" id="cd00610">
    <property type="entry name" value="OAT_like"/>
    <property type="match status" value="1"/>
</dbReference>
<keyword evidence="3 4" id="KW-0663">Pyridoxal phosphate</keyword>
<dbReference type="SUPFAM" id="SSF53383">
    <property type="entry name" value="PLP-dependent transferases"/>
    <property type="match status" value="1"/>
</dbReference>
<evidence type="ECO:0008006" key="7">
    <source>
        <dbReference type="Google" id="ProtNLM"/>
    </source>
</evidence>
<dbReference type="PANTHER" id="PTHR45688">
    <property type="match status" value="1"/>
</dbReference>
<dbReference type="InterPro" id="IPR005814">
    <property type="entry name" value="Aminotrans_3"/>
</dbReference>
<gene>
    <name evidence="5" type="ORF">FFLO_04782</name>
</gene>
<dbReference type="PROSITE" id="PS00600">
    <property type="entry name" value="AA_TRANSFER_CLASS_3"/>
    <property type="match status" value="1"/>
</dbReference>
<evidence type="ECO:0000256" key="2">
    <source>
        <dbReference type="ARBA" id="ARBA00008954"/>
    </source>
</evidence>
<name>A0A8K0NPH5_9TREE</name>
<evidence type="ECO:0000256" key="3">
    <source>
        <dbReference type="ARBA" id="ARBA00022898"/>
    </source>
</evidence>
<dbReference type="Gene3D" id="3.90.1150.10">
    <property type="entry name" value="Aspartate Aminotransferase, domain 1"/>
    <property type="match status" value="1"/>
</dbReference>
<dbReference type="Proteomes" id="UP000812966">
    <property type="component" value="Unassembled WGS sequence"/>
</dbReference>
<dbReference type="EMBL" id="JABELV010000108">
    <property type="protein sequence ID" value="KAG7530803.1"/>
    <property type="molecule type" value="Genomic_DNA"/>
</dbReference>
<evidence type="ECO:0000256" key="1">
    <source>
        <dbReference type="ARBA" id="ARBA00001933"/>
    </source>
</evidence>
<accession>A0A8K0NPH5</accession>
<dbReference type="Gene3D" id="3.40.640.10">
    <property type="entry name" value="Type I PLP-dependent aspartate aminotransferase-like (Major domain)"/>
    <property type="match status" value="1"/>
</dbReference>
<evidence type="ECO:0000313" key="6">
    <source>
        <dbReference type="Proteomes" id="UP000812966"/>
    </source>
</evidence>
<dbReference type="InterPro" id="IPR015421">
    <property type="entry name" value="PyrdxlP-dep_Trfase_major"/>
</dbReference>
<proteinExistence type="inferred from homology"/>
<comment type="caution">
    <text evidence="5">The sequence shown here is derived from an EMBL/GenBank/DDBJ whole genome shotgun (WGS) entry which is preliminary data.</text>
</comment>
<dbReference type="GO" id="GO:0030170">
    <property type="term" value="F:pyridoxal phosphate binding"/>
    <property type="evidence" value="ECO:0007669"/>
    <property type="project" value="InterPro"/>
</dbReference>
<dbReference type="InterPro" id="IPR015424">
    <property type="entry name" value="PyrdxlP-dep_Trfase"/>
</dbReference>
<comment type="similarity">
    <text evidence="2 4">Belongs to the class-III pyridoxal-phosphate-dependent aminotransferase family.</text>
</comment>
<dbReference type="InterPro" id="IPR015422">
    <property type="entry name" value="PyrdxlP-dep_Trfase_small"/>
</dbReference>
<organism evidence="5 6">
    <name type="scientific">Filobasidium floriforme</name>
    <dbReference type="NCBI Taxonomy" id="5210"/>
    <lineage>
        <taxon>Eukaryota</taxon>
        <taxon>Fungi</taxon>
        <taxon>Dikarya</taxon>
        <taxon>Basidiomycota</taxon>
        <taxon>Agaricomycotina</taxon>
        <taxon>Tremellomycetes</taxon>
        <taxon>Filobasidiales</taxon>
        <taxon>Filobasidiaceae</taxon>
        <taxon>Filobasidium</taxon>
    </lineage>
</organism>
<dbReference type="AlphaFoldDB" id="A0A8K0NPH5"/>
<dbReference type="InterPro" id="IPR049704">
    <property type="entry name" value="Aminotrans_3_PPA_site"/>
</dbReference>
<evidence type="ECO:0000313" key="5">
    <source>
        <dbReference type="EMBL" id="KAG7530803.1"/>
    </source>
</evidence>
<dbReference type="FunFam" id="3.40.640.10:FF:000004">
    <property type="entry name" value="Acetylornithine aminotransferase"/>
    <property type="match status" value="1"/>
</dbReference>
<evidence type="ECO:0000256" key="4">
    <source>
        <dbReference type="RuleBase" id="RU003560"/>
    </source>
</evidence>
<sequence>MSSLQDKDQHQQEALEQAEAEFWNTANNKLIRYGGKWTHKIIVEAEGTVMKDIRGNRILDWTSGQMSSLLGHAHPEIVAVVEQYVKQLDHVFSGMVTQPVVDLCDKLTALLPRGLDRCMFLSTGSETNECAFKLAKMYTGGFEVVSFAASYHGMTAGAGAATFSVGRKGYGPQMAGNLVLPVPYAYRSPFRFPDGSYDWKSELDYGWDLIDRQSVGALACCVVEPILSTGGIIELPEGYLKELKRHCEKRGMLLIIDEAQTGMGRTGDMFAFERDGVVPDILTLSKTLGAGLPLGATVCTQQIEEVCRERGFFYYTTHLNDPLVCAVGAKVCDIAVETDLPGQAAHKGKILKDGLLQLQNKYPCIGDVRGRGLLLGIEIVLDEAKTPGDQLGSEISARCLETGLSCNVVQLPGMGGTFRLAPPATISEEEIREGLEIMDAAFAYCLAKQEHQGGVVGGA</sequence>